<protein>
    <submittedName>
        <fullName evidence="2">Uncharacterized protein</fullName>
    </submittedName>
</protein>
<sequence length="135" mass="12967">MDIGLGSPGMYLLLAGGLATGAGKALARRDVPTALALGIAAVLSGQAAGLAEHLLAVAWTVVAVGLIAAAGSAAVRWLTGARAGLGAVLVVTSGMMAAMATHGASMGTDNAPLTIGVALHHNVATLIGFWSGSGG</sequence>
<proteinExistence type="predicted"/>
<evidence type="ECO:0000256" key="1">
    <source>
        <dbReference type="SAM" id="Phobius"/>
    </source>
</evidence>
<gene>
    <name evidence="2" type="ORF">FHS94_003796</name>
</gene>
<keyword evidence="3" id="KW-1185">Reference proteome</keyword>
<accession>A0A7W9BH95</accession>
<reference evidence="2 3" key="1">
    <citation type="submission" date="2020-08" db="EMBL/GenBank/DDBJ databases">
        <title>Genomic Encyclopedia of Type Strains, Phase IV (KMG-IV): sequencing the most valuable type-strain genomes for metagenomic binning, comparative biology and taxonomic classification.</title>
        <authorList>
            <person name="Goeker M."/>
        </authorList>
    </citation>
    <scope>NUCLEOTIDE SEQUENCE [LARGE SCALE GENOMIC DNA]</scope>
    <source>
        <strain evidence="2 3">DSM 100044</strain>
    </source>
</reference>
<keyword evidence="1" id="KW-0812">Transmembrane</keyword>
<evidence type="ECO:0000313" key="3">
    <source>
        <dbReference type="Proteomes" id="UP000546200"/>
    </source>
</evidence>
<dbReference type="RefSeq" id="WP_184060611.1">
    <property type="nucleotide sequence ID" value="NZ_JACIJK010000017.1"/>
</dbReference>
<dbReference type="AlphaFoldDB" id="A0A7W9BH95"/>
<dbReference type="EMBL" id="JACIJK010000017">
    <property type="protein sequence ID" value="MBB5716924.1"/>
    <property type="molecule type" value="Genomic_DNA"/>
</dbReference>
<feature type="transmembrane region" description="Helical" evidence="1">
    <location>
        <begin position="85"/>
        <end position="105"/>
    </location>
</feature>
<name>A0A7W9BH95_9SPHN</name>
<feature type="transmembrane region" description="Helical" evidence="1">
    <location>
        <begin position="6"/>
        <end position="27"/>
    </location>
</feature>
<feature type="transmembrane region" description="Helical" evidence="1">
    <location>
        <begin position="34"/>
        <end position="51"/>
    </location>
</feature>
<dbReference type="Proteomes" id="UP000546200">
    <property type="component" value="Unassembled WGS sequence"/>
</dbReference>
<keyword evidence="1" id="KW-1133">Transmembrane helix</keyword>
<organism evidence="2 3">
    <name type="scientific">Sphingomonas aerophila</name>
    <dbReference type="NCBI Taxonomy" id="1344948"/>
    <lineage>
        <taxon>Bacteria</taxon>
        <taxon>Pseudomonadati</taxon>
        <taxon>Pseudomonadota</taxon>
        <taxon>Alphaproteobacteria</taxon>
        <taxon>Sphingomonadales</taxon>
        <taxon>Sphingomonadaceae</taxon>
        <taxon>Sphingomonas</taxon>
    </lineage>
</organism>
<feature type="transmembrane region" description="Helical" evidence="1">
    <location>
        <begin position="57"/>
        <end position="78"/>
    </location>
</feature>
<evidence type="ECO:0000313" key="2">
    <source>
        <dbReference type="EMBL" id="MBB5716924.1"/>
    </source>
</evidence>
<comment type="caution">
    <text evidence="2">The sequence shown here is derived from an EMBL/GenBank/DDBJ whole genome shotgun (WGS) entry which is preliminary data.</text>
</comment>
<keyword evidence="1" id="KW-0472">Membrane</keyword>